<dbReference type="SUPFAM" id="SSF48452">
    <property type="entry name" value="TPR-like"/>
    <property type="match status" value="1"/>
</dbReference>
<evidence type="ECO:0000313" key="3">
    <source>
        <dbReference type="EMBL" id="MBH0237592.1"/>
    </source>
</evidence>
<dbReference type="InterPro" id="IPR011990">
    <property type="entry name" value="TPR-like_helical_dom_sf"/>
</dbReference>
<name>A0A931MXT2_9HYPH</name>
<keyword evidence="2" id="KW-0201">Cytochrome c-type biogenesis</keyword>
<dbReference type="Pfam" id="PF13432">
    <property type="entry name" value="TPR_16"/>
    <property type="match status" value="1"/>
</dbReference>
<proteinExistence type="predicted"/>
<comment type="subcellular location">
    <subcellularLocation>
        <location evidence="1">Cell envelope</location>
    </subcellularLocation>
</comment>
<evidence type="ECO:0000313" key="4">
    <source>
        <dbReference type="Proteomes" id="UP000631694"/>
    </source>
</evidence>
<dbReference type="RefSeq" id="WP_197310688.1">
    <property type="nucleotide sequence ID" value="NZ_JADZLT010000048.1"/>
</dbReference>
<dbReference type="GO" id="GO:0017004">
    <property type="term" value="P:cytochrome complex assembly"/>
    <property type="evidence" value="ECO:0007669"/>
    <property type="project" value="UniProtKB-KW"/>
</dbReference>
<sequence length="361" mass="37498">MMLWIVLAILTGLATLSVLVPLARAGRGTVGGDDVEVYRDQLGEIERDLDRGLVAREEAAAARAEIARRLLKADEAKASGPTRASFAKIVTIAVIAFVPAASLGAYTYVGAPDLPDQPVASRSCGPETPLTDLVICIERHLAQNPDDVEGWRVVAPVYLRIGRPQDAARAYGEIVRRGGTDSATLADLGEAIVIAADGRFPPAAIEAFNAAVAADGDNMKARFYAARGLAAEGRFDEAVQAFDAMLANAPPDAPWLAAVRASRAEAVEAGAPAMEAPAEGGAPAVNDGMIRQMVASLAERLAAEPLDPQGWARLVRSYRVLGDEPAATAAAARGRAALAGDVEAIALIDDAANGPLPNALN</sequence>
<dbReference type="GO" id="GO:0030313">
    <property type="term" value="C:cell envelope"/>
    <property type="evidence" value="ECO:0007669"/>
    <property type="project" value="UniProtKB-SubCell"/>
</dbReference>
<keyword evidence="4" id="KW-1185">Reference proteome</keyword>
<comment type="caution">
    <text evidence="3">The sequence shown here is derived from an EMBL/GenBank/DDBJ whole genome shotgun (WGS) entry which is preliminary data.</text>
</comment>
<accession>A0A931MXT2</accession>
<dbReference type="PANTHER" id="PTHR47870:SF1">
    <property type="entry name" value="CYTOCHROME C-TYPE BIOGENESIS PROTEIN CCMH"/>
    <property type="match status" value="1"/>
</dbReference>
<dbReference type="NCBIfam" id="TIGR03142">
    <property type="entry name" value="cytochro_ccmI"/>
    <property type="match status" value="1"/>
</dbReference>
<dbReference type="EMBL" id="JADZLT010000048">
    <property type="protein sequence ID" value="MBH0237592.1"/>
    <property type="molecule type" value="Genomic_DNA"/>
</dbReference>
<reference evidence="3" key="1">
    <citation type="submission" date="2020-12" db="EMBL/GenBank/DDBJ databases">
        <title>Methylobrevis albus sp. nov., isolated from fresh water lack sediment.</title>
        <authorList>
            <person name="Zou Q."/>
        </authorList>
    </citation>
    <scope>NUCLEOTIDE SEQUENCE</scope>
    <source>
        <strain evidence="3">L22</strain>
    </source>
</reference>
<evidence type="ECO:0000256" key="2">
    <source>
        <dbReference type="ARBA" id="ARBA00022748"/>
    </source>
</evidence>
<gene>
    <name evidence="3" type="primary">ccmI</name>
    <name evidence="3" type="ORF">I5731_07165</name>
</gene>
<dbReference type="GO" id="GO:0005886">
    <property type="term" value="C:plasma membrane"/>
    <property type="evidence" value="ECO:0007669"/>
    <property type="project" value="TreeGrafter"/>
</dbReference>
<dbReference type="AlphaFoldDB" id="A0A931MXT2"/>
<dbReference type="InterPro" id="IPR017560">
    <property type="entry name" value="Cyt_c_biogenesis_CcmI"/>
</dbReference>
<dbReference type="PANTHER" id="PTHR47870">
    <property type="entry name" value="CYTOCHROME C-TYPE BIOGENESIS PROTEIN CCMH"/>
    <property type="match status" value="1"/>
</dbReference>
<organism evidence="3 4">
    <name type="scientific">Methylobrevis albus</name>
    <dbReference type="NCBI Taxonomy" id="2793297"/>
    <lineage>
        <taxon>Bacteria</taxon>
        <taxon>Pseudomonadati</taxon>
        <taxon>Pseudomonadota</taxon>
        <taxon>Alphaproteobacteria</taxon>
        <taxon>Hyphomicrobiales</taxon>
        <taxon>Pleomorphomonadaceae</taxon>
        <taxon>Methylobrevis</taxon>
    </lineage>
</organism>
<protein>
    <submittedName>
        <fullName evidence="3">C-type cytochrome biogenesis protein CcmI</fullName>
    </submittedName>
</protein>
<dbReference type="Gene3D" id="1.25.40.10">
    <property type="entry name" value="Tetratricopeptide repeat domain"/>
    <property type="match status" value="1"/>
</dbReference>
<evidence type="ECO:0000256" key="1">
    <source>
        <dbReference type="ARBA" id="ARBA00004196"/>
    </source>
</evidence>
<dbReference type="InterPro" id="IPR051263">
    <property type="entry name" value="C-type_cytochrome_biogenesis"/>
</dbReference>
<dbReference type="Proteomes" id="UP000631694">
    <property type="component" value="Unassembled WGS sequence"/>
</dbReference>